<keyword evidence="9 10" id="KW-0927">Auxin signaling pathway</keyword>
<organism evidence="12 13">
    <name type="scientific">Cannabis sativa</name>
    <name type="common">Hemp</name>
    <name type="synonym">Marijuana</name>
    <dbReference type="NCBI Taxonomy" id="3483"/>
    <lineage>
        <taxon>Eukaryota</taxon>
        <taxon>Viridiplantae</taxon>
        <taxon>Streptophyta</taxon>
        <taxon>Embryophyta</taxon>
        <taxon>Tracheophyta</taxon>
        <taxon>Spermatophyta</taxon>
        <taxon>Magnoliopsida</taxon>
        <taxon>eudicotyledons</taxon>
        <taxon>Gunneridae</taxon>
        <taxon>Pentapetalae</taxon>
        <taxon>rosids</taxon>
        <taxon>fabids</taxon>
        <taxon>Rosales</taxon>
        <taxon>Cannabaceae</taxon>
        <taxon>Cannabis</taxon>
    </lineage>
</organism>
<comment type="function">
    <text evidence="10">Aux/IAA proteins are short-lived transcriptional factors that function as repressors of early auxin response genes at low auxin concentrations.</text>
</comment>
<keyword evidence="7 10" id="KW-0804">Transcription</keyword>
<evidence type="ECO:0000256" key="6">
    <source>
        <dbReference type="ARBA" id="ARBA00023015"/>
    </source>
</evidence>
<comment type="caution">
    <text evidence="12">The sequence shown here is derived from an EMBL/GenBank/DDBJ whole genome shotgun (WGS) entry which is preliminary data.</text>
</comment>
<dbReference type="SUPFAM" id="SSF48371">
    <property type="entry name" value="ARM repeat"/>
    <property type="match status" value="1"/>
</dbReference>
<evidence type="ECO:0000256" key="5">
    <source>
        <dbReference type="ARBA" id="ARBA00022490"/>
    </source>
</evidence>
<dbReference type="PANTHER" id="PTHR10257:SF31">
    <property type="entry name" value="SERINE_THREONINE PROTEIN PHOSPHATASE 2A 57 KDA REGULATORY SUBUNIT B' KAPPA ISOFORM"/>
    <property type="match status" value="1"/>
</dbReference>
<dbReference type="GO" id="GO:0009734">
    <property type="term" value="P:auxin-activated signaling pathway"/>
    <property type="evidence" value="ECO:0007669"/>
    <property type="project" value="UniProtKB-UniRule"/>
</dbReference>
<comment type="subunit">
    <text evidence="4 10">Homodimers and heterodimers.</text>
</comment>
<dbReference type="Pfam" id="PF01603">
    <property type="entry name" value="B56"/>
    <property type="match status" value="1"/>
</dbReference>
<dbReference type="GO" id="GO:0019888">
    <property type="term" value="F:protein phosphatase regulator activity"/>
    <property type="evidence" value="ECO:0007669"/>
    <property type="project" value="InterPro"/>
</dbReference>
<dbReference type="AlphaFoldDB" id="A0A7J6HXQ5"/>
<keyword evidence="13" id="KW-1185">Reference proteome</keyword>
<dbReference type="Gene3D" id="3.10.20.90">
    <property type="entry name" value="Phosphatidylinositol 3-kinase Catalytic Subunit, Chain A, domain 1"/>
    <property type="match status" value="1"/>
</dbReference>
<dbReference type="InterPro" id="IPR002554">
    <property type="entry name" value="PP2A_B56"/>
</dbReference>
<dbReference type="InterPro" id="IPR011989">
    <property type="entry name" value="ARM-like"/>
</dbReference>
<evidence type="ECO:0000256" key="8">
    <source>
        <dbReference type="ARBA" id="ARBA00023242"/>
    </source>
</evidence>
<evidence type="ECO:0000256" key="9">
    <source>
        <dbReference type="ARBA" id="ARBA00023294"/>
    </source>
</evidence>
<name>A0A7J6HXQ5_CANSA</name>
<dbReference type="FunFam" id="1.25.10.10:FF:000041">
    <property type="entry name" value="Serine/threonine protein phosphatase 2A regulatory subunit"/>
    <property type="match status" value="1"/>
</dbReference>
<proteinExistence type="inferred from homology"/>
<keyword evidence="8 10" id="KW-0539">Nucleus</keyword>
<evidence type="ECO:0000256" key="3">
    <source>
        <dbReference type="ARBA" id="ARBA00009745"/>
    </source>
</evidence>
<comment type="subcellular location">
    <subcellularLocation>
        <location evidence="2">Cytoplasm</location>
    </subcellularLocation>
    <subcellularLocation>
        <location evidence="1 10">Nucleus</location>
    </subcellularLocation>
</comment>
<dbReference type="SUPFAM" id="SSF54277">
    <property type="entry name" value="CAD &amp; PB1 domains"/>
    <property type="match status" value="1"/>
</dbReference>
<dbReference type="PANTHER" id="PTHR10257">
    <property type="entry name" value="SERINE/THREONINE PROTEIN PHOSPHATASE 2A PP2A REGULATORY SUBUNIT B"/>
    <property type="match status" value="1"/>
</dbReference>
<evidence type="ECO:0000256" key="4">
    <source>
        <dbReference type="ARBA" id="ARBA00011726"/>
    </source>
</evidence>
<dbReference type="Proteomes" id="UP000583929">
    <property type="component" value="Unassembled WGS sequence"/>
</dbReference>
<keyword evidence="5" id="KW-0963">Cytoplasm</keyword>
<evidence type="ECO:0000259" key="11">
    <source>
        <dbReference type="PROSITE" id="PS51745"/>
    </source>
</evidence>
<keyword evidence="6 10" id="KW-0805">Transcription regulation</keyword>
<evidence type="ECO:0000313" key="12">
    <source>
        <dbReference type="EMBL" id="KAF4400054.1"/>
    </source>
</evidence>
<dbReference type="PROSITE" id="PS51745">
    <property type="entry name" value="PB1"/>
    <property type="match status" value="1"/>
</dbReference>
<dbReference type="InterPro" id="IPR053793">
    <property type="entry name" value="PB1-like"/>
</dbReference>
<gene>
    <name evidence="12" type="ORF">G4B88_021268</name>
</gene>
<dbReference type="InterPro" id="IPR033389">
    <property type="entry name" value="AUX/IAA_dom"/>
</dbReference>
<reference evidence="12 13" key="1">
    <citation type="journal article" date="2020" name="bioRxiv">
        <title>Sequence and annotation of 42 cannabis genomes reveals extensive copy number variation in cannabinoid synthesis and pathogen resistance genes.</title>
        <authorList>
            <person name="Mckernan K.J."/>
            <person name="Helbert Y."/>
            <person name="Kane L.T."/>
            <person name="Ebling H."/>
            <person name="Zhang L."/>
            <person name="Liu B."/>
            <person name="Eaton Z."/>
            <person name="Mclaughlin S."/>
            <person name="Kingan S."/>
            <person name="Baybayan P."/>
            <person name="Concepcion G."/>
            <person name="Jordan M."/>
            <person name="Riva A."/>
            <person name="Barbazuk W."/>
            <person name="Harkins T."/>
        </authorList>
    </citation>
    <scope>NUCLEOTIDE SEQUENCE [LARGE SCALE GENOMIC DNA]</scope>
    <source>
        <strain evidence="13">cv. Jamaican Lion 4</strain>
        <tissue evidence="12">Leaf</tissue>
    </source>
</reference>
<dbReference type="GO" id="GO:0005634">
    <property type="term" value="C:nucleus"/>
    <property type="evidence" value="ECO:0007669"/>
    <property type="project" value="UniProtKB-SubCell"/>
</dbReference>
<comment type="similarity">
    <text evidence="10">Belongs to the Aux/IAA family.</text>
</comment>
<dbReference type="EMBL" id="JAATIQ010000020">
    <property type="protein sequence ID" value="KAF4400054.1"/>
    <property type="molecule type" value="Genomic_DNA"/>
</dbReference>
<sequence length="760" mass="85082">MAFKDITELTLGPPGGGRELSVAEAASLKCNKRAFVESTDEVEVHDQLSSTEEDKNYHLNDMSFHADVTSRTVSASESPPAKGEVIGWPPVRSFRKKAMNNKYVKVGADGAPYLRKVDLENYNTYHQLLTALHNMFNPTPTTTNNNYCLITNIQGTLNTACSSSTNVEDQISRSNIDYKVAKAVKGTSTEYVPTYEDKDGDLMLVGDVPWKMFTESCKRIRLMKSSEALGLVFLAIELTANLLTQKAALLFATMLKQILSKLPRKVPKSDTLDAAGSDSGSNSKLGNGFPCTIGGSSLSSKLSVVKRVSSAVFPTSIAAGAEAVEPHLSFKDVSNQQKQNLFISKLNLCCEIIDYSDTAKQDVKRETLLELVDFVNSGSAKFTEPTISAMCKMCAANLFRVFPPKYRSIIGGGETEDEEPMFDPAWSHLQLVYDLLLRFSSSNSLDTKLAKKYIDHSFISRLLDLFDSEDPRERDCLKTILHRIYGKFMVHRPYIRKVVSNIIYRFVFETERHNGIAELLEIFGSVISGFATPLKEEHKIFLWRALIPLHKPKSVGIYHQQLTYCVLQFIDKDQKLAGSVIKGLLKYWPITNSQKELMFLGEMEEILELINMVEFQKIMIPLFRRIAYCLNSKHYQVAERAHLLWNNESVLNLTTQNRQAILPLVVPALEQNTQNHWNQAVLNLTLNVKKIFREIDEELVLACQCKLEEEASRLKAAAEKRRLTWELLETAAGLPSPATTTTGAGNFLVPVKPATCSVAC</sequence>
<evidence type="ECO:0000256" key="10">
    <source>
        <dbReference type="RuleBase" id="RU004549"/>
    </source>
</evidence>
<keyword evidence="10" id="KW-0678">Repressor</keyword>
<evidence type="ECO:0000313" key="13">
    <source>
        <dbReference type="Proteomes" id="UP000583929"/>
    </source>
</evidence>
<evidence type="ECO:0000256" key="1">
    <source>
        <dbReference type="ARBA" id="ARBA00004123"/>
    </source>
</evidence>
<feature type="domain" description="PB1" evidence="11">
    <location>
        <begin position="101"/>
        <end position="225"/>
    </location>
</feature>
<evidence type="ECO:0000256" key="7">
    <source>
        <dbReference type="ARBA" id="ARBA00023163"/>
    </source>
</evidence>
<comment type="similarity">
    <text evidence="3">Belongs to the phosphatase 2A regulatory subunit B56 family.</text>
</comment>
<dbReference type="GO" id="GO:0000159">
    <property type="term" value="C:protein phosphatase type 2A complex"/>
    <property type="evidence" value="ECO:0007669"/>
    <property type="project" value="InterPro"/>
</dbReference>
<dbReference type="GO" id="GO:0005737">
    <property type="term" value="C:cytoplasm"/>
    <property type="evidence" value="ECO:0007669"/>
    <property type="project" value="UniProtKB-SubCell"/>
</dbReference>
<protein>
    <recommendedName>
        <fullName evidence="10">Auxin-responsive protein</fullName>
    </recommendedName>
</protein>
<dbReference type="InterPro" id="IPR016024">
    <property type="entry name" value="ARM-type_fold"/>
</dbReference>
<dbReference type="Gene3D" id="1.25.10.10">
    <property type="entry name" value="Leucine-rich Repeat Variant"/>
    <property type="match status" value="1"/>
</dbReference>
<accession>A0A7J6HXQ5</accession>
<dbReference type="Pfam" id="PF02309">
    <property type="entry name" value="AUX_IAA"/>
    <property type="match status" value="1"/>
</dbReference>
<evidence type="ECO:0000256" key="2">
    <source>
        <dbReference type="ARBA" id="ARBA00004496"/>
    </source>
</evidence>